<name>A0A024VYJ0_PLAFA</name>
<evidence type="ECO:0000256" key="6">
    <source>
        <dbReference type="ARBA" id="ARBA00023126"/>
    </source>
</evidence>
<keyword evidence="6" id="KW-0570">Pentose shunt</keyword>
<evidence type="ECO:0000256" key="4">
    <source>
        <dbReference type="ARBA" id="ARBA00023002"/>
    </source>
</evidence>
<keyword evidence="5" id="KW-0311">Gluconate utilization</keyword>
<reference evidence="8 9" key="2">
    <citation type="submission" date="2013-02" db="EMBL/GenBank/DDBJ databases">
        <title>The Genome Sequence of Plasmodium falciparum Tanzania (2000708).</title>
        <authorList>
            <consortium name="The Broad Institute Genome Sequencing Platform"/>
            <consortium name="The Broad Institute Genome Sequencing Center for Infectious Disease"/>
            <person name="Neafsey D."/>
            <person name="Cheeseman I."/>
            <person name="Volkman S."/>
            <person name="Adams J."/>
            <person name="Walker B."/>
            <person name="Young S.K."/>
            <person name="Zeng Q."/>
            <person name="Gargeya S."/>
            <person name="Fitzgerald M."/>
            <person name="Haas B."/>
            <person name="Abouelleil A."/>
            <person name="Alvarado L."/>
            <person name="Arachchi H.M."/>
            <person name="Berlin A.M."/>
            <person name="Chapman S.B."/>
            <person name="Dewar J."/>
            <person name="Goldberg J."/>
            <person name="Griggs A."/>
            <person name="Gujja S."/>
            <person name="Hansen M."/>
            <person name="Howarth C."/>
            <person name="Imamovic A."/>
            <person name="Larimer J."/>
            <person name="McCowan C."/>
            <person name="Murphy C."/>
            <person name="Neiman D."/>
            <person name="Pearson M."/>
            <person name="Priest M."/>
            <person name="Roberts A."/>
            <person name="Saif S."/>
            <person name="Shea T."/>
            <person name="Sisk P."/>
            <person name="Sykes S."/>
            <person name="Wortman J."/>
            <person name="Nusbaum C."/>
            <person name="Birren B."/>
        </authorList>
    </citation>
    <scope>NUCLEOTIDE SEQUENCE [LARGE SCALE GENOMIC DNA]</scope>
    <source>
        <strain evidence="9">Tanzania (2000708)</strain>
    </source>
</reference>
<gene>
    <name evidence="8" type="ORF">PFTANZ_05526</name>
</gene>
<keyword evidence="4" id="KW-0560">Oxidoreductase</keyword>
<dbReference type="SMART" id="SM01350">
    <property type="entry name" value="6PGD"/>
    <property type="match status" value="1"/>
</dbReference>
<evidence type="ECO:0000256" key="1">
    <source>
        <dbReference type="ARBA" id="ARBA00004874"/>
    </source>
</evidence>
<dbReference type="InterPro" id="IPR006114">
    <property type="entry name" value="6PGDH_C"/>
</dbReference>
<reference evidence="8 9" key="1">
    <citation type="submission" date="2013-02" db="EMBL/GenBank/DDBJ databases">
        <title>The Genome Annotation of Plasmodium falciparum Tanzania (2000708).</title>
        <authorList>
            <consortium name="The Broad Institute Genome Sequencing Platform"/>
            <consortium name="The Broad Institute Genome Sequencing Center for Infectious Disease"/>
            <person name="Neafsey D."/>
            <person name="Hoffman S."/>
            <person name="Volkman S."/>
            <person name="Rosenthal P."/>
            <person name="Walker B."/>
            <person name="Young S.K."/>
            <person name="Zeng Q."/>
            <person name="Gargeya S."/>
            <person name="Fitzgerald M."/>
            <person name="Haas B."/>
            <person name="Abouelleil A."/>
            <person name="Allen A.W."/>
            <person name="Alvarado L."/>
            <person name="Arachchi H.M."/>
            <person name="Berlin A.M."/>
            <person name="Chapman S.B."/>
            <person name="Gainer-Dewar J."/>
            <person name="Goldberg J."/>
            <person name="Griggs A."/>
            <person name="Gujja S."/>
            <person name="Hansen M."/>
            <person name="Howarth C."/>
            <person name="Imamovic A."/>
            <person name="Ireland A."/>
            <person name="Larimer J."/>
            <person name="McCowan C."/>
            <person name="Murphy C."/>
            <person name="Pearson M."/>
            <person name="Poon T.W."/>
            <person name="Priest M."/>
            <person name="Roberts A."/>
            <person name="Saif S."/>
            <person name="Shea T."/>
            <person name="Sisk P."/>
            <person name="Sykes S."/>
            <person name="Wortman J."/>
            <person name="Nusbaum C."/>
            <person name="Birren B."/>
        </authorList>
    </citation>
    <scope>NUCLEOTIDE SEQUENCE [LARGE SCALE GENOMIC DNA]</scope>
    <source>
        <strain evidence="9">Tanzania (2000708)</strain>
    </source>
</reference>
<evidence type="ECO:0000259" key="7">
    <source>
        <dbReference type="SMART" id="SM01350"/>
    </source>
</evidence>
<protein>
    <recommendedName>
        <fullName evidence="3">phosphogluconate dehydrogenase (NADP(+)-dependent, decarboxylating)</fullName>
        <ecNumber evidence="3">1.1.1.44</ecNumber>
    </recommendedName>
</protein>
<dbReference type="GO" id="GO:0004616">
    <property type="term" value="F:phosphogluconate dehydrogenase (decarboxylating) activity"/>
    <property type="evidence" value="ECO:0007669"/>
    <property type="project" value="UniProtKB-EC"/>
</dbReference>
<feature type="domain" description="6-phosphogluconate dehydrogenase C-terminal" evidence="7">
    <location>
        <begin position="1"/>
        <end position="183"/>
    </location>
</feature>
<dbReference type="InterPro" id="IPR008927">
    <property type="entry name" value="6-PGluconate_DH-like_C_sf"/>
</dbReference>
<dbReference type="GO" id="GO:0006098">
    <property type="term" value="P:pentose-phosphate shunt"/>
    <property type="evidence" value="ECO:0007669"/>
    <property type="project" value="UniProtKB-UniPathway"/>
</dbReference>
<evidence type="ECO:0000313" key="9">
    <source>
        <dbReference type="Proteomes" id="UP000030708"/>
    </source>
</evidence>
<dbReference type="GO" id="GO:0019521">
    <property type="term" value="P:D-gluconate metabolic process"/>
    <property type="evidence" value="ECO:0007669"/>
    <property type="project" value="UniProtKB-KW"/>
</dbReference>
<evidence type="ECO:0000256" key="5">
    <source>
        <dbReference type="ARBA" id="ARBA00023064"/>
    </source>
</evidence>
<dbReference type="Pfam" id="PF00393">
    <property type="entry name" value="6PGD"/>
    <property type="match status" value="1"/>
</dbReference>
<dbReference type="UniPathway" id="UPA00115">
    <property type="reaction ID" value="UER00410"/>
</dbReference>
<dbReference type="InterPro" id="IPR013328">
    <property type="entry name" value="6PGD_dom2"/>
</dbReference>
<comment type="similarity">
    <text evidence="2">Belongs to the 6-phosphogluconate dehydrogenase family.</text>
</comment>
<evidence type="ECO:0000256" key="3">
    <source>
        <dbReference type="ARBA" id="ARBA00013011"/>
    </source>
</evidence>
<dbReference type="EMBL" id="KI926561">
    <property type="protein sequence ID" value="ETW33764.1"/>
    <property type="molecule type" value="Genomic_DNA"/>
</dbReference>
<dbReference type="PANTHER" id="PTHR11811">
    <property type="entry name" value="6-PHOSPHOGLUCONATE DEHYDROGENASE"/>
    <property type="match status" value="1"/>
</dbReference>
<comment type="pathway">
    <text evidence="1">Carbohydrate degradation; pentose phosphate pathway; D-ribulose 5-phosphate from D-glucose 6-phosphate (oxidative stage): step 3/3.</text>
</comment>
<evidence type="ECO:0000256" key="2">
    <source>
        <dbReference type="ARBA" id="ARBA00008419"/>
    </source>
</evidence>
<proteinExistence type="inferred from homology"/>
<dbReference type="EC" id="1.1.1.44" evidence="3"/>
<dbReference type="Gene3D" id="1.10.1040.10">
    <property type="entry name" value="N-(1-d-carboxylethyl)-l-norvaline Dehydrogenase, domain 2"/>
    <property type="match status" value="1"/>
</dbReference>
<dbReference type="Gene3D" id="1.20.5.320">
    <property type="entry name" value="6-Phosphogluconate Dehydrogenase, domain 3"/>
    <property type="match status" value="1"/>
</dbReference>
<dbReference type="InterPro" id="IPR006183">
    <property type="entry name" value="Pgluconate_DH"/>
</dbReference>
<organism evidence="8 9">
    <name type="scientific">Plasmodium falciparum Tanzania</name>
    <name type="common">2000708</name>
    <dbReference type="NCBI Taxonomy" id="1036725"/>
    <lineage>
        <taxon>Eukaryota</taxon>
        <taxon>Sar</taxon>
        <taxon>Alveolata</taxon>
        <taxon>Apicomplexa</taxon>
        <taxon>Aconoidasida</taxon>
        <taxon>Haemosporida</taxon>
        <taxon>Plasmodiidae</taxon>
        <taxon>Plasmodium</taxon>
        <taxon>Plasmodium (Laverania)</taxon>
    </lineage>
</organism>
<dbReference type="Proteomes" id="UP000030708">
    <property type="component" value="Unassembled WGS sequence"/>
</dbReference>
<sequence length="183" mass="21455">MRKIIENNILNIFINKKLKKNNILIDPNEDLNDFENDLLNALYCCKIISYTQGLFLLKQVSEEMNWKLNLGEIARIWRGGCIIRAVFLDRIANAYKNNEKLELLFLDNEFSDDIKNKLPSLRKIVLMATKYSIPIPAFSASLAYFQMVTSQNLPLNLVQAQRDYFGSHTYRRTDREGNYHTLW</sequence>
<dbReference type="FunFam" id="1.20.5.320:FF:000001">
    <property type="entry name" value="6-phosphogluconate dehydrogenase, decarboxylating"/>
    <property type="match status" value="1"/>
</dbReference>
<accession>A0A024VYJ0</accession>
<evidence type="ECO:0000313" key="8">
    <source>
        <dbReference type="EMBL" id="ETW33764.1"/>
    </source>
</evidence>
<dbReference type="SUPFAM" id="SSF48179">
    <property type="entry name" value="6-phosphogluconate dehydrogenase C-terminal domain-like"/>
    <property type="match status" value="1"/>
</dbReference>
<dbReference type="AlphaFoldDB" id="A0A024VYJ0"/>